<name>A0A0N5ACJ7_9BILA</name>
<keyword evidence="3" id="KW-0175">Coiled coil</keyword>
<dbReference type="Gene3D" id="3.40.50.300">
    <property type="entry name" value="P-loop containing nucleotide triphosphate hydrolases"/>
    <property type="match status" value="1"/>
</dbReference>
<dbReference type="CDD" id="cd03272">
    <property type="entry name" value="ABC_SMC3_euk"/>
    <property type="match status" value="1"/>
</dbReference>
<dbReference type="FunFam" id="3.40.50.300:FF:000424">
    <property type="entry name" value="Structural maintenance of chromosomes 3"/>
    <property type="match status" value="1"/>
</dbReference>
<evidence type="ECO:0000313" key="6">
    <source>
        <dbReference type="WBParaSite" id="SMUV_0000187301-mRNA-1"/>
    </source>
</evidence>
<evidence type="ECO:0000313" key="5">
    <source>
        <dbReference type="Proteomes" id="UP000046393"/>
    </source>
</evidence>
<dbReference type="WBParaSite" id="SMUV_0000187301-mRNA-1">
    <property type="protein sequence ID" value="SMUV_0000187301-mRNA-1"/>
    <property type="gene ID" value="SMUV_0000187301"/>
</dbReference>
<dbReference type="Proteomes" id="UP000046393">
    <property type="component" value="Unplaced"/>
</dbReference>
<keyword evidence="5" id="KW-1185">Reference proteome</keyword>
<dbReference type="GO" id="GO:0005524">
    <property type="term" value="F:ATP binding"/>
    <property type="evidence" value="ECO:0007669"/>
    <property type="project" value="InterPro"/>
</dbReference>
<keyword evidence="2" id="KW-0131">Cell cycle</keyword>
<reference evidence="6" key="1">
    <citation type="submission" date="2017-02" db="UniProtKB">
        <authorList>
            <consortium name="WormBaseParasite"/>
        </authorList>
    </citation>
    <scope>IDENTIFICATION</scope>
</reference>
<dbReference type="PANTHER" id="PTHR43977">
    <property type="entry name" value="STRUCTURAL MAINTENANCE OF CHROMOSOMES PROTEIN 3"/>
    <property type="match status" value="1"/>
</dbReference>
<feature type="coiled-coil region" evidence="3">
    <location>
        <begin position="396"/>
        <end position="430"/>
    </location>
</feature>
<accession>A0A0N5ACJ7</accession>
<evidence type="ECO:0000256" key="2">
    <source>
        <dbReference type="ARBA" id="ARBA00023306"/>
    </source>
</evidence>
<protein>
    <recommendedName>
        <fullName evidence="1">Structural maintenance of chromosomes protein 3</fullName>
    </recommendedName>
</protein>
<sequence>LFKVNITGFRSYRDTSVNDFSPRHNVIVGRNGSGKSNFFFAIQFVLSDEFAHLKTEHREGLIHEGTGERVTTARVEIVIDNSDRRIVAVESNEVRIMRQVSFKKDQYFIDSKMVTRSDVVNLMESAGFSRSNPYHIVKQGKINELATSPDSHRLKLLREVAGTRVYDERKEESLKILRETSSKSEKIEDLLAYIEDRLQTLEGEKEELKEYQKWDRIKRSIEYTIYDNEVKEARKKLDKLAEQREELNTRQSKVASELLSAQDRSMNVAAEQRKLEARFKGLREEKEALLSEQTERVEKKTELDLRIRDLREDVEKERSGRDKAEDSLIKLKADITAKQEELNEITPKYASVGPIFVVPFSIRIMEQRYKDLCAKQGFRDHYKTVEERDKALSKEIRFYDRQLADTQSQIESIENSLQEEEQEEQELNTKIRVGV</sequence>
<feature type="coiled-coil region" evidence="3">
    <location>
        <begin position="184"/>
        <end position="341"/>
    </location>
</feature>
<dbReference type="InterPro" id="IPR041741">
    <property type="entry name" value="SMC3_ABC_euk"/>
</dbReference>
<organism evidence="5 6">
    <name type="scientific">Syphacia muris</name>
    <dbReference type="NCBI Taxonomy" id="451379"/>
    <lineage>
        <taxon>Eukaryota</taxon>
        <taxon>Metazoa</taxon>
        <taxon>Ecdysozoa</taxon>
        <taxon>Nematoda</taxon>
        <taxon>Chromadorea</taxon>
        <taxon>Rhabditida</taxon>
        <taxon>Spirurina</taxon>
        <taxon>Oxyuridomorpha</taxon>
        <taxon>Oxyuroidea</taxon>
        <taxon>Oxyuridae</taxon>
        <taxon>Syphacia</taxon>
    </lineage>
</organism>
<dbReference type="SUPFAM" id="SSF52540">
    <property type="entry name" value="P-loop containing nucleoside triphosphate hydrolases"/>
    <property type="match status" value="1"/>
</dbReference>
<feature type="domain" description="RecF/RecN/SMC N-terminal" evidence="4">
    <location>
        <begin position="3"/>
        <end position="131"/>
    </location>
</feature>
<dbReference type="Pfam" id="PF02463">
    <property type="entry name" value="SMC_N"/>
    <property type="match status" value="1"/>
</dbReference>
<dbReference type="GO" id="GO:0016887">
    <property type="term" value="F:ATP hydrolysis activity"/>
    <property type="evidence" value="ECO:0007669"/>
    <property type="project" value="InterPro"/>
</dbReference>
<dbReference type="STRING" id="451379.A0A0N5ACJ7"/>
<evidence type="ECO:0000259" key="4">
    <source>
        <dbReference type="Pfam" id="PF02463"/>
    </source>
</evidence>
<proteinExistence type="predicted"/>
<dbReference type="InterPro" id="IPR027417">
    <property type="entry name" value="P-loop_NTPase"/>
</dbReference>
<dbReference type="InterPro" id="IPR003395">
    <property type="entry name" value="RecF/RecN/SMC_N"/>
</dbReference>
<dbReference type="AlphaFoldDB" id="A0A0N5ACJ7"/>
<evidence type="ECO:0000256" key="3">
    <source>
        <dbReference type="SAM" id="Coils"/>
    </source>
</evidence>
<evidence type="ECO:0000256" key="1">
    <source>
        <dbReference type="ARBA" id="ARBA00018690"/>
    </source>
</evidence>